<dbReference type="Proteomes" id="UP000464507">
    <property type="component" value="Chromosome"/>
</dbReference>
<name>A0A7L5AFL7_9MICO</name>
<dbReference type="RefSeq" id="WP_161885349.1">
    <property type="nucleotide sequence ID" value="NZ_CP017146.1"/>
</dbReference>
<gene>
    <name evidence="2" type="ORF">BHD05_04355</name>
</gene>
<proteinExistence type="predicted"/>
<evidence type="ECO:0000259" key="1">
    <source>
        <dbReference type="Pfam" id="PF21619"/>
    </source>
</evidence>
<feature type="domain" description="DUF6855" evidence="1">
    <location>
        <begin position="3"/>
        <end position="129"/>
    </location>
</feature>
<reference evidence="2 3" key="1">
    <citation type="submission" date="2016-09" db="EMBL/GenBank/DDBJ databases">
        <title>Complete genome sequence of microbes from the polar regions.</title>
        <authorList>
            <person name="Liao L."/>
            <person name="Chen B."/>
        </authorList>
    </citation>
    <scope>NUCLEOTIDE SEQUENCE [LARGE SCALE GENOMIC DNA]</scope>
    <source>
        <strain evidence="2 3">ZS314</strain>
    </source>
</reference>
<dbReference type="Pfam" id="PF21619">
    <property type="entry name" value="DUF6855"/>
    <property type="match status" value="1"/>
</dbReference>
<dbReference type="OrthoDB" id="3379932at2"/>
<dbReference type="InterPro" id="IPR049193">
    <property type="entry name" value="DUF6855"/>
</dbReference>
<organism evidence="2 3">
    <name type="scientific">Marisediminicola antarctica</name>
    <dbReference type="NCBI Taxonomy" id="674079"/>
    <lineage>
        <taxon>Bacteria</taxon>
        <taxon>Bacillati</taxon>
        <taxon>Actinomycetota</taxon>
        <taxon>Actinomycetes</taxon>
        <taxon>Micrococcales</taxon>
        <taxon>Microbacteriaceae</taxon>
        <taxon>Marisediminicola</taxon>
    </lineage>
</organism>
<dbReference type="EMBL" id="CP017146">
    <property type="protein sequence ID" value="QHO68987.1"/>
    <property type="molecule type" value="Genomic_DNA"/>
</dbReference>
<keyword evidence="3" id="KW-1185">Reference proteome</keyword>
<dbReference type="AlphaFoldDB" id="A0A7L5AFL7"/>
<sequence>MVDGTKDSPWQLTTAPGTSQYTMYVDGDELVCQVSSTTLKYHARAIDDLHAWLAEQGDWVPLGAADEKKAVTEGTVEAWGRSASNPVGGWYGLRNGYRGRFGMYLPPLLEHLGTVELTHDPRNNSVRAL</sequence>
<protein>
    <recommendedName>
        <fullName evidence="1">DUF6855 domain-containing protein</fullName>
    </recommendedName>
</protein>
<evidence type="ECO:0000313" key="2">
    <source>
        <dbReference type="EMBL" id="QHO68987.1"/>
    </source>
</evidence>
<accession>A0A7L5AFL7</accession>
<evidence type="ECO:0000313" key="3">
    <source>
        <dbReference type="Proteomes" id="UP000464507"/>
    </source>
</evidence>
<dbReference type="KEGG" id="mant:BHD05_04355"/>